<evidence type="ECO:0000313" key="3">
    <source>
        <dbReference type="Proteomes" id="UP000319804"/>
    </source>
</evidence>
<dbReference type="Proteomes" id="UP000319804">
    <property type="component" value="Unassembled WGS sequence"/>
</dbReference>
<keyword evidence="3" id="KW-1185">Reference proteome</keyword>
<reference evidence="2 3" key="1">
    <citation type="submission" date="2019-06" db="EMBL/GenBank/DDBJ databases">
        <title>Sequencing the genomes of 1000 actinobacteria strains.</title>
        <authorList>
            <person name="Klenk H.-P."/>
        </authorList>
    </citation>
    <scope>NUCLEOTIDE SEQUENCE [LARGE SCALE GENOMIC DNA]</scope>
    <source>
        <strain evidence="2 3">DSM 20427</strain>
    </source>
</reference>
<evidence type="ECO:0000313" key="2">
    <source>
        <dbReference type="EMBL" id="TQM95006.1"/>
    </source>
</evidence>
<name>A0A4Y3UNG6_9MICO</name>
<organism evidence="2 3">
    <name type="scientific">Microbacterium lacticum</name>
    <dbReference type="NCBI Taxonomy" id="33885"/>
    <lineage>
        <taxon>Bacteria</taxon>
        <taxon>Bacillati</taxon>
        <taxon>Actinomycetota</taxon>
        <taxon>Actinomycetes</taxon>
        <taxon>Micrococcales</taxon>
        <taxon>Microbacteriaceae</taxon>
        <taxon>Microbacterium</taxon>
    </lineage>
</organism>
<protein>
    <submittedName>
        <fullName evidence="2">Uncharacterized protein</fullName>
    </submittedName>
</protein>
<gene>
    <name evidence="2" type="ORF">FHX68_2335</name>
</gene>
<dbReference type="AlphaFoldDB" id="A0A4Y3UNG6"/>
<keyword evidence="1" id="KW-0175">Coiled coil</keyword>
<dbReference type="EMBL" id="VFPS01000004">
    <property type="protein sequence ID" value="TQM95006.1"/>
    <property type="molecule type" value="Genomic_DNA"/>
</dbReference>
<accession>A0A4Y3UNG6</accession>
<comment type="caution">
    <text evidence="2">The sequence shown here is derived from an EMBL/GenBank/DDBJ whole genome shotgun (WGS) entry which is preliminary data.</text>
</comment>
<proteinExistence type="predicted"/>
<evidence type="ECO:0000256" key="1">
    <source>
        <dbReference type="SAM" id="Coils"/>
    </source>
</evidence>
<feature type="coiled-coil region" evidence="1">
    <location>
        <begin position="51"/>
        <end position="78"/>
    </location>
</feature>
<sequence length="86" mass="9564">MSHAVDHHLEGICPGIGGQAPAVTTVTLDSWAQEVVRAEPYEAAFQTFARLAQIDHQLTTLEDAIERVELQVDEAIQRLIDERRGK</sequence>
<dbReference type="RefSeq" id="WP_170219068.1">
    <property type="nucleotide sequence ID" value="NZ_VFPS01000004.1"/>
</dbReference>